<proteinExistence type="predicted"/>
<dbReference type="AlphaFoldDB" id="A0A914Z1U9"/>
<dbReference type="InterPro" id="IPR045860">
    <property type="entry name" value="Snake_toxin-like_sf"/>
</dbReference>
<evidence type="ECO:0000313" key="2">
    <source>
        <dbReference type="Proteomes" id="UP000887577"/>
    </source>
</evidence>
<dbReference type="SUPFAM" id="SSF57302">
    <property type="entry name" value="Snake toxin-like"/>
    <property type="match status" value="1"/>
</dbReference>
<protein>
    <submittedName>
        <fullName evidence="3">Uncharacterized protein</fullName>
    </submittedName>
</protein>
<dbReference type="Proteomes" id="UP000887577">
    <property type="component" value="Unplaced"/>
</dbReference>
<reference evidence="3" key="1">
    <citation type="submission" date="2022-11" db="UniProtKB">
        <authorList>
            <consortium name="WormBaseParasite"/>
        </authorList>
    </citation>
    <scope>IDENTIFICATION</scope>
</reference>
<evidence type="ECO:0000313" key="3">
    <source>
        <dbReference type="WBParaSite" id="PSU_v2.g5879.t1"/>
    </source>
</evidence>
<organism evidence="2 3">
    <name type="scientific">Panagrolaimus superbus</name>
    <dbReference type="NCBI Taxonomy" id="310955"/>
    <lineage>
        <taxon>Eukaryota</taxon>
        <taxon>Metazoa</taxon>
        <taxon>Ecdysozoa</taxon>
        <taxon>Nematoda</taxon>
        <taxon>Chromadorea</taxon>
        <taxon>Rhabditida</taxon>
        <taxon>Tylenchina</taxon>
        <taxon>Panagrolaimomorpha</taxon>
        <taxon>Panagrolaimoidea</taxon>
        <taxon>Panagrolaimidae</taxon>
        <taxon>Panagrolaimus</taxon>
    </lineage>
</organism>
<sequence>MRNISKIIVFLLCIKIVTGIKCVYSGNTGESHPECRSKYCYSIHLSGELAGQKGDKIEQGCGAEITADIIHPYKAQTCDEHGNGKQTYNQNGLHAELYCCDTDLCNSATSIKIILLLQFFHLFFL</sequence>
<feature type="chain" id="PRO_5037409899" evidence="1">
    <location>
        <begin position="20"/>
        <end position="125"/>
    </location>
</feature>
<name>A0A914Z1U9_9BILA</name>
<evidence type="ECO:0000256" key="1">
    <source>
        <dbReference type="SAM" id="SignalP"/>
    </source>
</evidence>
<accession>A0A914Z1U9</accession>
<dbReference type="WBParaSite" id="PSU_v2.g5879.t1">
    <property type="protein sequence ID" value="PSU_v2.g5879.t1"/>
    <property type="gene ID" value="PSU_v2.g5879"/>
</dbReference>
<feature type="signal peptide" evidence="1">
    <location>
        <begin position="1"/>
        <end position="19"/>
    </location>
</feature>
<keyword evidence="1" id="KW-0732">Signal</keyword>
<keyword evidence="2" id="KW-1185">Reference proteome</keyword>